<reference evidence="1" key="1">
    <citation type="submission" date="2013-11" db="EMBL/GenBank/DDBJ databases">
        <title>Draft genome sequence and annotation of the entomopathogenic bacteria, Xenorhabdus cabanillasi strain JM26 and Xenorhabdus szentirmai strain DSM 16338.</title>
        <authorList>
            <person name="Gualtieri M."/>
            <person name="Ogier J.C."/>
            <person name="Pages S."/>
            <person name="Givaudan A."/>
            <person name="Gaudriault S."/>
        </authorList>
    </citation>
    <scope>NUCLEOTIDE SEQUENCE [LARGE SCALE GENOMIC DNA]</scope>
    <source>
        <strain evidence="1">DSM 16338</strain>
    </source>
</reference>
<dbReference type="Proteomes" id="UP000019202">
    <property type="component" value="Unassembled WGS sequence"/>
</dbReference>
<comment type="caution">
    <text evidence="1">The sequence shown here is derived from an EMBL/GenBank/DDBJ whole genome shotgun (WGS) entry which is preliminary data.</text>
</comment>
<gene>
    <name evidence="1" type="ORF">XSR1_150077</name>
</gene>
<accession>W1ITF9</accession>
<evidence type="ECO:0000313" key="1">
    <source>
        <dbReference type="EMBL" id="CDL81734.1"/>
    </source>
</evidence>
<name>W1ITF9_9GAMM</name>
<organism evidence="1 2">
    <name type="scientific">Xenorhabdus szentirmaii DSM 16338</name>
    <dbReference type="NCBI Taxonomy" id="1427518"/>
    <lineage>
        <taxon>Bacteria</taxon>
        <taxon>Pseudomonadati</taxon>
        <taxon>Pseudomonadota</taxon>
        <taxon>Gammaproteobacteria</taxon>
        <taxon>Enterobacterales</taxon>
        <taxon>Morganellaceae</taxon>
        <taxon>Xenorhabdus</taxon>
    </lineage>
</organism>
<dbReference type="EMBL" id="CBXF010000057">
    <property type="protein sequence ID" value="CDL81734.1"/>
    <property type="molecule type" value="Genomic_DNA"/>
</dbReference>
<proteinExistence type="predicted"/>
<keyword evidence="2" id="KW-1185">Reference proteome</keyword>
<sequence>MYHLYQKTMLNHVDPTFRLKNVLTLNLLASGRCERCNENYQSEKIIGAGGSYLPVKRGSIDTSTP</sequence>
<protein>
    <submittedName>
        <fullName evidence="1">Uncharacterized protein</fullName>
    </submittedName>
</protein>
<evidence type="ECO:0000313" key="2">
    <source>
        <dbReference type="Proteomes" id="UP000019202"/>
    </source>
</evidence>
<dbReference type="AlphaFoldDB" id="W1ITF9"/>